<protein>
    <submittedName>
        <fullName evidence="9">Unannotated protein</fullName>
    </submittedName>
</protein>
<evidence type="ECO:0000313" key="9">
    <source>
        <dbReference type="EMBL" id="CAB4793475.1"/>
    </source>
</evidence>
<dbReference type="GO" id="GO:0005886">
    <property type="term" value="C:plasma membrane"/>
    <property type="evidence" value="ECO:0007669"/>
    <property type="project" value="UniProtKB-SubCell"/>
</dbReference>
<evidence type="ECO:0000256" key="6">
    <source>
        <dbReference type="SAM" id="Phobius"/>
    </source>
</evidence>
<evidence type="ECO:0000256" key="4">
    <source>
        <dbReference type="ARBA" id="ARBA00022989"/>
    </source>
</evidence>
<evidence type="ECO:0000256" key="5">
    <source>
        <dbReference type="ARBA" id="ARBA00023136"/>
    </source>
</evidence>
<feature type="transmembrane region" description="Helical" evidence="6">
    <location>
        <begin position="127"/>
        <end position="148"/>
    </location>
</feature>
<reference evidence="9" key="1">
    <citation type="submission" date="2020-05" db="EMBL/GenBank/DDBJ databases">
        <authorList>
            <person name="Chiriac C."/>
            <person name="Salcher M."/>
            <person name="Ghai R."/>
            <person name="Kavagutti S V."/>
        </authorList>
    </citation>
    <scope>NUCLEOTIDE SEQUENCE</scope>
</reference>
<dbReference type="PANTHER" id="PTHR30619">
    <property type="entry name" value="DNA INTERNALIZATION/COMPETENCE PROTEIN COMEC/REC2"/>
    <property type="match status" value="1"/>
</dbReference>
<evidence type="ECO:0000259" key="7">
    <source>
        <dbReference type="Pfam" id="PF00753"/>
    </source>
</evidence>
<dbReference type="EMBL" id="CAFAAF010000126">
    <property type="protein sequence ID" value="CAB4793475.1"/>
    <property type="molecule type" value="Genomic_DNA"/>
</dbReference>
<dbReference type="Pfam" id="PF03772">
    <property type="entry name" value="Competence"/>
    <property type="match status" value="1"/>
</dbReference>
<keyword evidence="3 6" id="KW-0812">Transmembrane</keyword>
<dbReference type="Gene3D" id="3.60.15.10">
    <property type="entry name" value="Ribonuclease Z/Hydroxyacylglutathione hydrolase-like"/>
    <property type="match status" value="2"/>
</dbReference>
<feature type="transmembrane region" description="Helical" evidence="6">
    <location>
        <begin position="154"/>
        <end position="176"/>
    </location>
</feature>
<dbReference type="InterPro" id="IPR004477">
    <property type="entry name" value="ComEC_N"/>
</dbReference>
<dbReference type="SUPFAM" id="SSF56281">
    <property type="entry name" value="Metallo-hydrolase/oxidoreductase"/>
    <property type="match status" value="1"/>
</dbReference>
<dbReference type="InterPro" id="IPR001279">
    <property type="entry name" value="Metallo-B-lactamas"/>
</dbReference>
<feature type="transmembrane region" description="Helical" evidence="6">
    <location>
        <begin position="6"/>
        <end position="28"/>
    </location>
</feature>
<evidence type="ECO:0000256" key="3">
    <source>
        <dbReference type="ARBA" id="ARBA00022692"/>
    </source>
</evidence>
<feature type="transmembrane region" description="Helical" evidence="6">
    <location>
        <begin position="215"/>
        <end position="232"/>
    </location>
</feature>
<keyword evidence="5 6" id="KW-0472">Membrane</keyword>
<dbReference type="NCBIfam" id="TIGR00360">
    <property type="entry name" value="ComEC_N-term"/>
    <property type="match status" value="1"/>
</dbReference>
<dbReference type="InterPro" id="IPR052159">
    <property type="entry name" value="Competence_DNA_uptake"/>
</dbReference>
<dbReference type="AlphaFoldDB" id="A0A6J6XBC4"/>
<name>A0A6J6XBC4_9ZZZZ</name>
<evidence type="ECO:0000256" key="2">
    <source>
        <dbReference type="ARBA" id="ARBA00022475"/>
    </source>
</evidence>
<feature type="domain" description="Metallo-beta-lactamase" evidence="7">
    <location>
        <begin position="267"/>
        <end position="332"/>
    </location>
</feature>
<organism evidence="9">
    <name type="scientific">freshwater metagenome</name>
    <dbReference type="NCBI Taxonomy" id="449393"/>
    <lineage>
        <taxon>unclassified sequences</taxon>
        <taxon>metagenomes</taxon>
        <taxon>ecological metagenomes</taxon>
    </lineage>
</organism>
<dbReference type="Pfam" id="PF00753">
    <property type="entry name" value="Lactamase_B"/>
    <property type="match status" value="1"/>
</dbReference>
<evidence type="ECO:0000259" key="8">
    <source>
        <dbReference type="Pfam" id="PF03772"/>
    </source>
</evidence>
<evidence type="ECO:0000256" key="1">
    <source>
        <dbReference type="ARBA" id="ARBA00004651"/>
    </source>
</evidence>
<feature type="transmembrane region" description="Helical" evidence="6">
    <location>
        <begin position="59"/>
        <end position="75"/>
    </location>
</feature>
<feature type="transmembrane region" description="Helical" evidence="6">
    <location>
        <begin position="82"/>
        <end position="98"/>
    </location>
</feature>
<feature type="domain" description="ComEC/Rec2-related protein" evidence="8">
    <location>
        <begin position="1"/>
        <end position="233"/>
    </location>
</feature>
<keyword evidence="2" id="KW-1003">Cell membrane</keyword>
<comment type="subcellular location">
    <subcellularLocation>
        <location evidence="1">Cell membrane</location>
        <topology evidence="1">Multi-pass membrane protein</topology>
    </subcellularLocation>
</comment>
<proteinExistence type="predicted"/>
<gene>
    <name evidence="9" type="ORF">UFOPK2978_00760</name>
</gene>
<sequence length="489" mass="52888">MRRSGLTHLVAVSGANFAIVSTFVLWGMQFFFRRINYRLIATAISLTAFIALVRPSPSVLRAAAMAAVLLFAHGTRQGRDSLPALGFAIGAVVIADPFQARDPGFALSVLATAGLLLLAPKIKPKVLAPPIAAMVFCAPVIVAISGYISPMSVLANLLAAPAVTPITIVGFIAALISPIAPPISWALIFLIKPFATWIAWVARWSAQYPVFTLKTGLYGFIAAAAIVALIYFGRAKFAVALLILIISISWLQRFPAGDWQVANCDIGQGDAMVINLQHHRAIVIDVGPDPQLMDRCLHQLGITEIPLLILTHIHADHVGGLQGVKKHRRVGTTWFGNINAGTHARIDDIDIDVKWPRATDFDGNPNNSSIAATFTSPNFTLFAAGDIEPPVQAQLISQIGHVDIYKVAHHGSRYQDFDLMRELSPSVAVISVGTGNSYGHPAPSTISALTQLHAKVLRTDVDGAVAIRAKRHRLSIQRSKRWARLFFWS</sequence>
<dbReference type="PANTHER" id="PTHR30619:SF1">
    <property type="entry name" value="RECOMBINATION PROTEIN 2"/>
    <property type="match status" value="1"/>
</dbReference>
<feature type="transmembrane region" description="Helical" evidence="6">
    <location>
        <begin position="183"/>
        <end position="203"/>
    </location>
</feature>
<feature type="transmembrane region" description="Helical" evidence="6">
    <location>
        <begin position="35"/>
        <end position="53"/>
    </location>
</feature>
<keyword evidence="4 6" id="KW-1133">Transmembrane helix</keyword>
<accession>A0A6J6XBC4</accession>
<dbReference type="InterPro" id="IPR036866">
    <property type="entry name" value="RibonucZ/Hydroxyglut_hydro"/>
</dbReference>